<reference evidence="2 3" key="1">
    <citation type="submission" date="2018-10" db="EMBL/GenBank/DDBJ databases">
        <title>Effects of UV and annual dynamics of microbial communities in freshwater RAS systems.</title>
        <authorList>
            <person name="Bekkelund A.K."/>
            <person name="Hansen B.R."/>
            <person name="Stokken H."/>
            <person name="Eriksen B.F."/>
            <person name="Kashulin N.A."/>
        </authorList>
    </citation>
    <scope>NUCLEOTIDE SEQUENCE [LARGE SCALE GENOMIC DNA]</scope>
    <source>
        <strain evidence="2 3">BHSEK</strain>
    </source>
</reference>
<organism evidence="2 3">
    <name type="scientific">Janthinobacterium agaricidamnosum</name>
    <dbReference type="NCBI Taxonomy" id="55508"/>
    <lineage>
        <taxon>Bacteria</taxon>
        <taxon>Pseudomonadati</taxon>
        <taxon>Pseudomonadota</taxon>
        <taxon>Betaproteobacteria</taxon>
        <taxon>Burkholderiales</taxon>
        <taxon>Oxalobacteraceae</taxon>
        <taxon>Janthinobacterium</taxon>
    </lineage>
</organism>
<feature type="signal peptide" evidence="1">
    <location>
        <begin position="1"/>
        <end position="20"/>
    </location>
</feature>
<sequence>MKLSCLRPIAALLLTLGLAACGGKASYDVSGTVSNLNTEGLVLANGGDPLPIKAGQTSFTFGKRIDYGTDYNITVQTQPAHMTCTVSGGTGSAGHYVSIQASVSCARNAYTVGGTVTGLTADGLVLINGNAQTTVAKGSTTFTLASPVADGDKYGISVFTQPTGLKCTVAPNTGVGVMGEANVTTVQIACNPG</sequence>
<evidence type="ECO:0008006" key="4">
    <source>
        <dbReference type="Google" id="ProtNLM"/>
    </source>
</evidence>
<keyword evidence="3" id="KW-1185">Reference proteome</keyword>
<accession>A0A3G2EEG7</accession>
<dbReference type="PROSITE" id="PS51257">
    <property type="entry name" value="PROKAR_LIPOPROTEIN"/>
    <property type="match status" value="1"/>
</dbReference>
<feature type="chain" id="PRO_5018211159" description="Lipoprotein" evidence="1">
    <location>
        <begin position="21"/>
        <end position="193"/>
    </location>
</feature>
<proteinExistence type="predicted"/>
<dbReference type="EMBL" id="CP033019">
    <property type="protein sequence ID" value="AYM78638.1"/>
    <property type="molecule type" value="Genomic_DNA"/>
</dbReference>
<gene>
    <name evidence="2" type="ORF">D9M09_24695</name>
</gene>
<dbReference type="RefSeq" id="WP_121670613.1">
    <property type="nucleotide sequence ID" value="NZ_CP033019.1"/>
</dbReference>
<evidence type="ECO:0000256" key="1">
    <source>
        <dbReference type="SAM" id="SignalP"/>
    </source>
</evidence>
<dbReference type="Proteomes" id="UP000279594">
    <property type="component" value="Chromosome"/>
</dbReference>
<evidence type="ECO:0000313" key="3">
    <source>
        <dbReference type="Proteomes" id="UP000279594"/>
    </source>
</evidence>
<dbReference type="AlphaFoldDB" id="A0A3G2EEG7"/>
<evidence type="ECO:0000313" key="2">
    <source>
        <dbReference type="EMBL" id="AYM78638.1"/>
    </source>
</evidence>
<keyword evidence="1" id="KW-0732">Signal</keyword>
<protein>
    <recommendedName>
        <fullName evidence="4">Lipoprotein</fullName>
    </recommendedName>
</protein>
<name>A0A3G2EEG7_9BURK</name>